<dbReference type="RefSeq" id="WP_119356991.1">
    <property type="nucleotide sequence ID" value="NZ_BJXM01000017.1"/>
</dbReference>
<evidence type="ECO:0000313" key="4">
    <source>
        <dbReference type="Proteomes" id="UP000266178"/>
    </source>
</evidence>
<dbReference type="EMBL" id="QWLB01000017">
    <property type="protein sequence ID" value="RIH92593.1"/>
    <property type="molecule type" value="Genomic_DNA"/>
</dbReference>
<sequence length="163" mass="17681">MSAQRRLKIQILVDSVLGVAFLLAFQPRFTGQAVHEWMGLGLGAVVLVHLLLGWKWMVSVGQKLLGGLPGRTRVLYAVNLALLAAFIGAGVTGVLVSKVVFAHAEGNRILMGLHKLFGNGLLVLMGLHLALNWQWVVNLWNKYLGASQGATRTAIYANSREAQ</sequence>
<dbReference type="OrthoDB" id="9779183at2"/>
<feature type="transmembrane region" description="Helical" evidence="1">
    <location>
        <begin position="116"/>
        <end position="137"/>
    </location>
</feature>
<comment type="caution">
    <text evidence="3">The sequence shown here is derived from an EMBL/GenBank/DDBJ whole genome shotgun (WGS) entry which is preliminary data.</text>
</comment>
<dbReference type="Pfam" id="PF14358">
    <property type="entry name" value="DUF4405"/>
    <property type="match status" value="1"/>
</dbReference>
<evidence type="ECO:0000313" key="3">
    <source>
        <dbReference type="EMBL" id="RIH92593.1"/>
    </source>
</evidence>
<feature type="transmembrane region" description="Helical" evidence="1">
    <location>
        <begin position="74"/>
        <end position="96"/>
    </location>
</feature>
<evidence type="ECO:0000256" key="1">
    <source>
        <dbReference type="SAM" id="Phobius"/>
    </source>
</evidence>
<dbReference type="InterPro" id="IPR025517">
    <property type="entry name" value="DUF4405"/>
</dbReference>
<proteinExistence type="predicted"/>
<protein>
    <recommendedName>
        <fullName evidence="2">Flavinylation-associated cytochrome domain-containing protein</fullName>
    </recommendedName>
</protein>
<keyword evidence="1" id="KW-1133">Transmembrane helix</keyword>
<keyword evidence="1" id="KW-0812">Transmembrane</keyword>
<reference evidence="3 4" key="1">
    <citation type="submission" date="2018-08" db="EMBL/GenBank/DDBJ databases">
        <title>Meiothermus granaticius genome AF-68 sequencing project.</title>
        <authorList>
            <person name="Da Costa M.S."/>
            <person name="Albuquerque L."/>
            <person name="Raposo P."/>
            <person name="Froufe H.J.C."/>
            <person name="Barroso C.S."/>
            <person name="Egas C."/>
        </authorList>
    </citation>
    <scope>NUCLEOTIDE SEQUENCE [LARGE SCALE GENOMIC DNA]</scope>
    <source>
        <strain evidence="3 4">AF-68</strain>
    </source>
</reference>
<accession>A0A399F919</accession>
<feature type="domain" description="Flavinylation-associated cytochrome" evidence="2">
    <location>
        <begin position="78"/>
        <end position="133"/>
    </location>
</feature>
<keyword evidence="4" id="KW-1185">Reference proteome</keyword>
<organism evidence="3 4">
    <name type="scientific">Meiothermus granaticius NBRC 107808</name>
    <dbReference type="NCBI Taxonomy" id="1227551"/>
    <lineage>
        <taxon>Bacteria</taxon>
        <taxon>Thermotogati</taxon>
        <taxon>Deinococcota</taxon>
        <taxon>Deinococci</taxon>
        <taxon>Thermales</taxon>
        <taxon>Thermaceae</taxon>
        <taxon>Meiothermus</taxon>
    </lineage>
</organism>
<name>A0A399F919_9DEIN</name>
<evidence type="ECO:0000259" key="2">
    <source>
        <dbReference type="Pfam" id="PF14358"/>
    </source>
</evidence>
<feature type="transmembrane region" description="Helical" evidence="1">
    <location>
        <begin position="7"/>
        <end position="25"/>
    </location>
</feature>
<keyword evidence="1" id="KW-0472">Membrane</keyword>
<feature type="transmembrane region" description="Helical" evidence="1">
    <location>
        <begin position="37"/>
        <end position="54"/>
    </location>
</feature>
<gene>
    <name evidence="3" type="ORF">Mgrana_01493</name>
</gene>
<dbReference type="AlphaFoldDB" id="A0A399F919"/>
<dbReference type="Proteomes" id="UP000266178">
    <property type="component" value="Unassembled WGS sequence"/>
</dbReference>